<dbReference type="AlphaFoldDB" id="A0A5K8A1K4"/>
<dbReference type="Gene3D" id="3.40.50.300">
    <property type="entry name" value="P-loop containing nucleotide triphosphate hydrolases"/>
    <property type="match status" value="1"/>
</dbReference>
<evidence type="ECO:0000259" key="5">
    <source>
        <dbReference type="PROSITE" id="PS50893"/>
    </source>
</evidence>
<dbReference type="PROSITE" id="PS50893">
    <property type="entry name" value="ABC_TRANSPORTER_2"/>
    <property type="match status" value="1"/>
</dbReference>
<dbReference type="InterPro" id="IPR027417">
    <property type="entry name" value="P-loop_NTPase"/>
</dbReference>
<protein>
    <submittedName>
        <fullName evidence="6">Iron ABC transporter ATP-binding protein</fullName>
    </submittedName>
</protein>
<dbReference type="InterPro" id="IPR003439">
    <property type="entry name" value="ABC_transporter-like_ATP-bd"/>
</dbReference>
<dbReference type="RefSeq" id="WP_231714014.1">
    <property type="nucleotide sequence ID" value="NZ_AP021876.1"/>
</dbReference>
<evidence type="ECO:0000256" key="1">
    <source>
        <dbReference type="ARBA" id="ARBA00005417"/>
    </source>
</evidence>
<dbReference type="GO" id="GO:0016887">
    <property type="term" value="F:ATP hydrolysis activity"/>
    <property type="evidence" value="ECO:0007669"/>
    <property type="project" value="InterPro"/>
</dbReference>
<keyword evidence="4 6" id="KW-0067">ATP-binding</keyword>
<reference evidence="6 7" key="1">
    <citation type="submission" date="2019-11" db="EMBL/GenBank/DDBJ databases">
        <title>Comparative genomics of hydrocarbon-degrading Desulfosarcina strains.</title>
        <authorList>
            <person name="Watanabe M."/>
            <person name="Kojima H."/>
            <person name="Fukui M."/>
        </authorList>
    </citation>
    <scope>NUCLEOTIDE SEQUENCE [LARGE SCALE GENOMIC DNA]</scope>
    <source>
        <strain evidence="6 7">28bB2T</strain>
    </source>
</reference>
<dbReference type="CDD" id="cd03214">
    <property type="entry name" value="ABC_Iron-Siderophores_B12_Hemin"/>
    <property type="match status" value="1"/>
</dbReference>
<accession>A0A5K8A1K4</accession>
<dbReference type="InterPro" id="IPR050153">
    <property type="entry name" value="Metal_Ion_Import_ABC"/>
</dbReference>
<evidence type="ECO:0000256" key="4">
    <source>
        <dbReference type="ARBA" id="ARBA00022840"/>
    </source>
</evidence>
<dbReference type="Proteomes" id="UP000425960">
    <property type="component" value="Chromosome"/>
</dbReference>
<dbReference type="FunFam" id="3.40.50.300:FF:000134">
    <property type="entry name" value="Iron-enterobactin ABC transporter ATP-binding protein"/>
    <property type="match status" value="1"/>
</dbReference>
<sequence>MMSLITVNHVTYGYDHRPVLRDVSLSFAQGEVISLLGPNGSGKTTLLKLLMGLLSPREGEILLESRPVASIPPRKLARRIAYVPQIHQASFGYRVLDVVLMGRMPHKPFFFRYDKADEAMAHQALERLSIGHLKDRSCTAVSGGERQLVLIARALVQGADIFVMDEPVNGLDYGNQIRLLGRIADLARDGYTFIKTTHFPDHALWISDRVVMLKHGQVIADGRTRDVISRNNLFRLYNTPVNVIGLAGGYRICVPEALNHFNRPVPASDTAVVGLTRVAG</sequence>
<dbReference type="GO" id="GO:0005524">
    <property type="term" value="F:ATP binding"/>
    <property type="evidence" value="ECO:0007669"/>
    <property type="project" value="UniProtKB-KW"/>
</dbReference>
<keyword evidence="3" id="KW-0547">Nucleotide-binding</keyword>
<evidence type="ECO:0000256" key="2">
    <source>
        <dbReference type="ARBA" id="ARBA00022448"/>
    </source>
</evidence>
<evidence type="ECO:0000313" key="7">
    <source>
        <dbReference type="Proteomes" id="UP000425960"/>
    </source>
</evidence>
<dbReference type="PANTHER" id="PTHR42734:SF6">
    <property type="entry name" value="MOLYBDATE IMPORT ATP-BINDING PROTEIN MOLC"/>
    <property type="match status" value="1"/>
</dbReference>
<dbReference type="InterPro" id="IPR017871">
    <property type="entry name" value="ABC_transporter-like_CS"/>
</dbReference>
<dbReference type="EMBL" id="AP021876">
    <property type="protein sequence ID" value="BBO86465.1"/>
    <property type="molecule type" value="Genomic_DNA"/>
</dbReference>
<dbReference type="SMART" id="SM00382">
    <property type="entry name" value="AAA"/>
    <property type="match status" value="1"/>
</dbReference>
<evidence type="ECO:0000313" key="6">
    <source>
        <dbReference type="EMBL" id="BBO86465.1"/>
    </source>
</evidence>
<evidence type="ECO:0000256" key="3">
    <source>
        <dbReference type="ARBA" id="ARBA00022741"/>
    </source>
</evidence>
<feature type="domain" description="ABC transporter" evidence="5">
    <location>
        <begin position="5"/>
        <end position="240"/>
    </location>
</feature>
<dbReference type="PROSITE" id="PS00211">
    <property type="entry name" value="ABC_TRANSPORTER_1"/>
    <property type="match status" value="1"/>
</dbReference>
<proteinExistence type="inferred from homology"/>
<dbReference type="SUPFAM" id="SSF52540">
    <property type="entry name" value="P-loop containing nucleoside triphosphate hydrolases"/>
    <property type="match status" value="1"/>
</dbReference>
<comment type="similarity">
    <text evidence="1">Belongs to the ABC transporter superfamily.</text>
</comment>
<dbReference type="KEGG" id="dov:DSCO28_70310"/>
<keyword evidence="2" id="KW-0813">Transport</keyword>
<dbReference type="Pfam" id="PF00005">
    <property type="entry name" value="ABC_tran"/>
    <property type="match status" value="1"/>
</dbReference>
<organism evidence="6 7">
    <name type="scientific">Desulfosarcina ovata subsp. sediminis</name>
    <dbReference type="NCBI Taxonomy" id="885957"/>
    <lineage>
        <taxon>Bacteria</taxon>
        <taxon>Pseudomonadati</taxon>
        <taxon>Thermodesulfobacteriota</taxon>
        <taxon>Desulfobacteria</taxon>
        <taxon>Desulfobacterales</taxon>
        <taxon>Desulfosarcinaceae</taxon>
        <taxon>Desulfosarcina</taxon>
    </lineage>
</organism>
<dbReference type="InterPro" id="IPR003593">
    <property type="entry name" value="AAA+_ATPase"/>
</dbReference>
<dbReference type="PANTHER" id="PTHR42734">
    <property type="entry name" value="METAL TRANSPORT SYSTEM ATP-BINDING PROTEIN TM_0124-RELATED"/>
    <property type="match status" value="1"/>
</dbReference>
<name>A0A5K8A1K4_9BACT</name>
<gene>
    <name evidence="6" type="ORF">DSCO28_70310</name>
</gene>